<reference evidence="1 2" key="1">
    <citation type="submission" date="2024-01" db="EMBL/GenBank/DDBJ databases">
        <authorList>
            <person name="Alioto T."/>
            <person name="Alioto T."/>
            <person name="Gomez Garrido J."/>
        </authorList>
    </citation>
    <scope>NUCLEOTIDE SEQUENCE [LARGE SCALE GENOMIC DNA]</scope>
</reference>
<keyword evidence="2" id="KW-1185">Reference proteome</keyword>
<evidence type="ECO:0000313" key="1">
    <source>
        <dbReference type="EMBL" id="CAK6962720.1"/>
    </source>
</evidence>
<dbReference type="AlphaFoldDB" id="A0AAV1NUA0"/>
<organism evidence="1 2">
    <name type="scientific">Scomber scombrus</name>
    <name type="common">Atlantic mackerel</name>
    <name type="synonym">Scomber vernalis</name>
    <dbReference type="NCBI Taxonomy" id="13677"/>
    <lineage>
        <taxon>Eukaryota</taxon>
        <taxon>Metazoa</taxon>
        <taxon>Chordata</taxon>
        <taxon>Craniata</taxon>
        <taxon>Vertebrata</taxon>
        <taxon>Euteleostomi</taxon>
        <taxon>Actinopterygii</taxon>
        <taxon>Neopterygii</taxon>
        <taxon>Teleostei</taxon>
        <taxon>Neoteleostei</taxon>
        <taxon>Acanthomorphata</taxon>
        <taxon>Pelagiaria</taxon>
        <taxon>Scombriformes</taxon>
        <taxon>Scombridae</taxon>
        <taxon>Scomber</taxon>
    </lineage>
</organism>
<comment type="caution">
    <text evidence="1">The sequence shown here is derived from an EMBL/GenBank/DDBJ whole genome shotgun (WGS) entry which is preliminary data.</text>
</comment>
<proteinExistence type="predicted"/>
<dbReference type="EMBL" id="CAWUFR010000060">
    <property type="protein sequence ID" value="CAK6962720.1"/>
    <property type="molecule type" value="Genomic_DNA"/>
</dbReference>
<evidence type="ECO:0000313" key="2">
    <source>
        <dbReference type="Proteomes" id="UP001314229"/>
    </source>
</evidence>
<dbReference type="Proteomes" id="UP001314229">
    <property type="component" value="Unassembled WGS sequence"/>
</dbReference>
<sequence length="114" mass="12849">MTADHLFFPRYIGKPMERSTVMRNLNKYRRSTETSPNLSTGCAIFFSSSPSNPPAESSSHQIEDLKAFGGSYGSLQKLPHDAWWRLMLRRFTPASTVCATPAPEPSVIREKHPH</sequence>
<gene>
    <name evidence="1" type="ORF">FSCOSCO3_A017076</name>
</gene>
<accession>A0AAV1NUA0</accession>
<name>A0AAV1NUA0_SCOSC</name>
<protein>
    <submittedName>
        <fullName evidence="1">Uncharacterized protein</fullName>
    </submittedName>
</protein>